<organism evidence="8 9">
    <name type="scientific">Buttiauxella gaviniae</name>
    <dbReference type="NCBI Taxonomy" id="82990"/>
    <lineage>
        <taxon>Bacteria</taxon>
        <taxon>Pseudomonadati</taxon>
        <taxon>Pseudomonadota</taxon>
        <taxon>Gammaproteobacteria</taxon>
        <taxon>Enterobacterales</taxon>
        <taxon>Enterobacteriaceae</taxon>
        <taxon>Buttiauxella</taxon>
    </lineage>
</organism>
<evidence type="ECO:0000256" key="5">
    <source>
        <dbReference type="ARBA" id="ARBA00023136"/>
    </source>
</evidence>
<keyword evidence="4 6" id="KW-1133">Transmembrane helix</keyword>
<evidence type="ECO:0000259" key="7">
    <source>
        <dbReference type="PROSITE" id="PS50850"/>
    </source>
</evidence>
<feature type="transmembrane region" description="Helical" evidence="6">
    <location>
        <begin position="275"/>
        <end position="298"/>
    </location>
</feature>
<protein>
    <submittedName>
        <fullName evidence="8">MFS transporter</fullName>
    </submittedName>
</protein>
<evidence type="ECO:0000313" key="9">
    <source>
        <dbReference type="Proteomes" id="UP001555342"/>
    </source>
</evidence>
<feature type="transmembrane region" description="Helical" evidence="6">
    <location>
        <begin position="187"/>
        <end position="209"/>
    </location>
</feature>
<keyword evidence="5 6" id="KW-0472">Membrane</keyword>
<evidence type="ECO:0000256" key="4">
    <source>
        <dbReference type="ARBA" id="ARBA00022989"/>
    </source>
</evidence>
<dbReference type="InterPro" id="IPR011701">
    <property type="entry name" value="MFS"/>
</dbReference>
<dbReference type="InterPro" id="IPR036259">
    <property type="entry name" value="MFS_trans_sf"/>
</dbReference>
<feature type="transmembrane region" description="Helical" evidence="6">
    <location>
        <begin position="118"/>
        <end position="141"/>
    </location>
</feature>
<name>A0ABV3NP20_9ENTR</name>
<dbReference type="PANTHER" id="PTHR43124">
    <property type="entry name" value="PURINE EFFLUX PUMP PBUE"/>
    <property type="match status" value="1"/>
</dbReference>
<accession>A0ABV3NP20</accession>
<gene>
    <name evidence="8" type="ORF">AB1E22_00865</name>
</gene>
<dbReference type="EMBL" id="JBFMVT010000002">
    <property type="protein sequence ID" value="MEW7311279.1"/>
    <property type="molecule type" value="Genomic_DNA"/>
</dbReference>
<feature type="transmembrane region" description="Helical" evidence="6">
    <location>
        <begin position="340"/>
        <end position="358"/>
    </location>
</feature>
<comment type="subcellular location">
    <subcellularLocation>
        <location evidence="1">Cell membrane</location>
        <topology evidence="1">Multi-pass membrane protein</topology>
    </subcellularLocation>
</comment>
<feature type="transmembrane region" description="Helical" evidence="6">
    <location>
        <begin position="85"/>
        <end position="106"/>
    </location>
</feature>
<keyword evidence="9" id="KW-1185">Reference proteome</keyword>
<dbReference type="Pfam" id="PF07690">
    <property type="entry name" value="MFS_1"/>
    <property type="match status" value="2"/>
</dbReference>
<evidence type="ECO:0000313" key="8">
    <source>
        <dbReference type="EMBL" id="MEW7311279.1"/>
    </source>
</evidence>
<keyword evidence="3 6" id="KW-0812">Transmembrane</keyword>
<dbReference type="PANTHER" id="PTHR43124:SF3">
    <property type="entry name" value="CHLORAMPHENICOL EFFLUX PUMP RV0191"/>
    <property type="match status" value="1"/>
</dbReference>
<feature type="transmembrane region" description="Helical" evidence="6">
    <location>
        <begin position="215"/>
        <end position="240"/>
    </location>
</feature>
<feature type="transmembrane region" description="Helical" evidence="6">
    <location>
        <begin position="28"/>
        <end position="48"/>
    </location>
</feature>
<dbReference type="CDD" id="cd17473">
    <property type="entry name" value="MFS_arabinose_efflux_permease_like"/>
    <property type="match status" value="1"/>
</dbReference>
<dbReference type="PROSITE" id="PS50850">
    <property type="entry name" value="MFS"/>
    <property type="match status" value="1"/>
</dbReference>
<evidence type="ECO:0000256" key="6">
    <source>
        <dbReference type="SAM" id="Phobius"/>
    </source>
</evidence>
<feature type="transmembrane region" description="Helical" evidence="6">
    <location>
        <begin position="147"/>
        <end position="166"/>
    </location>
</feature>
<feature type="transmembrane region" description="Helical" evidence="6">
    <location>
        <begin position="60"/>
        <end position="79"/>
    </location>
</feature>
<reference evidence="8 9" key="1">
    <citation type="submission" date="2024-07" db="EMBL/GenBank/DDBJ databases">
        <authorList>
            <person name="Wang L."/>
        </authorList>
    </citation>
    <scope>NUCLEOTIDE SEQUENCE [LARGE SCALE GENOMIC DNA]</scope>
    <source>
        <strain evidence="8 9">WL359</strain>
    </source>
</reference>
<evidence type="ECO:0000256" key="2">
    <source>
        <dbReference type="ARBA" id="ARBA00022475"/>
    </source>
</evidence>
<comment type="caution">
    <text evidence="8">The sequence shown here is derived from an EMBL/GenBank/DDBJ whole genome shotgun (WGS) entry which is preliminary data.</text>
</comment>
<feature type="domain" description="Major facilitator superfamily (MFS) profile" evidence="7">
    <location>
        <begin position="1"/>
        <end position="363"/>
    </location>
</feature>
<proteinExistence type="predicted"/>
<sequence length="366" mass="39706">MGSSLLVMANAAIAPSLATLGQVFKSSFGVSLLMSLPAVAVVLFSPFVNRLIQRYGERRVLLSGLLLYASAGSCGLWSHSLAVLWVGRLLLGVAIAICMTLINHLIGSLFQGERRTRFVAQQSIAVNLGGVIFVLASGALAQVSWRLPFSLYLLSLPVFFLALFSVKSLPKHPICEKFNYGLLRSVMPLYFLGGLGMFIYYLVLIHIPFDLSTNFGLSAGNIGILMALMSLISATCAGFYQRLKHRFGQTRLLVICFIFLSLAIMPFAVVTPTFWLMGTLLCAGIGFGLLLPTLTHMVIDISPARHRPGLLSGFVMAYFLGQALSAPMLKLVSVNIQQGFFIFIAATGILAGIYVSWIKTNQSHGD</sequence>
<dbReference type="InterPro" id="IPR050189">
    <property type="entry name" value="MFS_Efflux_Transporters"/>
</dbReference>
<evidence type="ECO:0000256" key="3">
    <source>
        <dbReference type="ARBA" id="ARBA00022692"/>
    </source>
</evidence>
<dbReference type="Proteomes" id="UP001555342">
    <property type="component" value="Unassembled WGS sequence"/>
</dbReference>
<dbReference type="Gene3D" id="1.20.1250.20">
    <property type="entry name" value="MFS general substrate transporter like domains"/>
    <property type="match status" value="1"/>
</dbReference>
<dbReference type="RefSeq" id="WP_367593636.1">
    <property type="nucleotide sequence ID" value="NZ_JBFMVT010000002.1"/>
</dbReference>
<keyword evidence="2" id="KW-1003">Cell membrane</keyword>
<evidence type="ECO:0000256" key="1">
    <source>
        <dbReference type="ARBA" id="ARBA00004651"/>
    </source>
</evidence>
<feature type="transmembrane region" description="Helical" evidence="6">
    <location>
        <begin position="252"/>
        <end position="269"/>
    </location>
</feature>
<dbReference type="SUPFAM" id="SSF103473">
    <property type="entry name" value="MFS general substrate transporter"/>
    <property type="match status" value="1"/>
</dbReference>
<feature type="transmembrane region" description="Helical" evidence="6">
    <location>
        <begin position="310"/>
        <end position="328"/>
    </location>
</feature>
<dbReference type="InterPro" id="IPR020846">
    <property type="entry name" value="MFS_dom"/>
</dbReference>